<gene>
    <name evidence="10" type="ORF">M2272_002168</name>
</gene>
<evidence type="ECO:0008006" key="12">
    <source>
        <dbReference type="Google" id="ProtNLM"/>
    </source>
</evidence>
<evidence type="ECO:0000256" key="4">
    <source>
        <dbReference type="ARBA" id="ARBA00022475"/>
    </source>
</evidence>
<dbReference type="EMBL" id="JARXVE010000003">
    <property type="protein sequence ID" value="MDH6195528.1"/>
    <property type="molecule type" value="Genomic_DNA"/>
</dbReference>
<feature type="transmembrane region" description="Helical" evidence="9">
    <location>
        <begin position="62"/>
        <end position="80"/>
    </location>
</feature>
<dbReference type="InterPro" id="IPR038523">
    <property type="entry name" value="AmiSUreI_transpt_sf"/>
</dbReference>
<dbReference type="InterPro" id="IPR003211">
    <property type="entry name" value="AmiSUreI_transpt"/>
</dbReference>
<comment type="similarity">
    <text evidence="2">Belongs to the AmiS/UreI family.</text>
</comment>
<organism evidence="10 11">
    <name type="scientific">Mycolicibacterium frederiksbergense</name>
    <dbReference type="NCBI Taxonomy" id="117567"/>
    <lineage>
        <taxon>Bacteria</taxon>
        <taxon>Bacillati</taxon>
        <taxon>Actinomycetota</taxon>
        <taxon>Actinomycetes</taxon>
        <taxon>Mycobacteriales</taxon>
        <taxon>Mycobacteriaceae</taxon>
        <taxon>Mycolicibacterium</taxon>
    </lineage>
</organism>
<feature type="transmembrane region" description="Helical" evidence="9">
    <location>
        <begin position="31"/>
        <end position="50"/>
    </location>
</feature>
<feature type="transmembrane region" description="Helical" evidence="9">
    <location>
        <begin position="175"/>
        <end position="195"/>
    </location>
</feature>
<evidence type="ECO:0000313" key="11">
    <source>
        <dbReference type="Proteomes" id="UP001160130"/>
    </source>
</evidence>
<evidence type="ECO:0000313" key="10">
    <source>
        <dbReference type="EMBL" id="MDH6195528.1"/>
    </source>
</evidence>
<evidence type="ECO:0000256" key="3">
    <source>
        <dbReference type="ARBA" id="ARBA00022448"/>
    </source>
</evidence>
<protein>
    <recommendedName>
        <fullName evidence="12">Amidase</fullName>
    </recommendedName>
</protein>
<feature type="transmembrane region" description="Helical" evidence="9">
    <location>
        <begin position="87"/>
        <end position="107"/>
    </location>
</feature>
<dbReference type="CDD" id="cd13429">
    <property type="entry name" value="UreI_AmiS_like_2"/>
    <property type="match status" value="1"/>
</dbReference>
<keyword evidence="6 9" id="KW-1133">Transmembrane helix</keyword>
<feature type="transmembrane region" description="Helical" evidence="9">
    <location>
        <begin position="6"/>
        <end position="24"/>
    </location>
</feature>
<name>A0ABT6KY15_9MYCO</name>
<keyword evidence="7 9" id="KW-0472">Membrane</keyword>
<evidence type="ECO:0000256" key="5">
    <source>
        <dbReference type="ARBA" id="ARBA00022692"/>
    </source>
</evidence>
<evidence type="ECO:0000256" key="9">
    <source>
        <dbReference type="SAM" id="Phobius"/>
    </source>
</evidence>
<feature type="transmembrane region" description="Helical" evidence="9">
    <location>
        <begin position="145"/>
        <end position="169"/>
    </location>
</feature>
<keyword evidence="4" id="KW-1003">Cell membrane</keyword>
<dbReference type="Proteomes" id="UP001160130">
    <property type="component" value="Unassembled WGS sequence"/>
</dbReference>
<sequence length="256" mass="26870">MGNVGLLLVGVVLFVNGLVSIGVVDARSAAPLNLFVGAAQVVLPTLVLVQAHGDTGIVNATWPSYLFGFTYLWFGLIQIYEIETQGFGWYSAFVAAIAAFYAIKSVGSDPVFAVIWATWATMWSLFFVLLGLGVDRIRNLDLGRFTGWILILLGIPTCTVPAILLLNNIWSTTPLVGFAALAGLVVTAGLSAALAGRSTRTDEGSADVSHGGGWGGREVVQAFAVRGEAVPVDLVDGAAGVHGDPDPNMLIGQPRE</sequence>
<reference evidence="10 11" key="1">
    <citation type="submission" date="2023-04" db="EMBL/GenBank/DDBJ databases">
        <title>Forest soil microbial communities from Buena Vista Peninsula, Colon Province, Panama.</title>
        <authorList>
            <person name="Bouskill N."/>
        </authorList>
    </citation>
    <scope>NUCLEOTIDE SEQUENCE [LARGE SCALE GENOMIC DNA]</scope>
    <source>
        <strain evidence="10 11">AC80</strain>
    </source>
</reference>
<accession>A0ABT6KY15</accession>
<dbReference type="Pfam" id="PF02293">
    <property type="entry name" value="AmiS_UreI"/>
    <property type="match status" value="1"/>
</dbReference>
<keyword evidence="11" id="KW-1185">Reference proteome</keyword>
<keyword evidence="5 9" id="KW-0812">Transmembrane</keyword>
<evidence type="ECO:0000256" key="6">
    <source>
        <dbReference type="ARBA" id="ARBA00022989"/>
    </source>
</evidence>
<dbReference type="Gene3D" id="1.25.40.600">
    <property type="match status" value="1"/>
</dbReference>
<proteinExistence type="inferred from homology"/>
<evidence type="ECO:0000256" key="8">
    <source>
        <dbReference type="SAM" id="MobiDB-lite"/>
    </source>
</evidence>
<feature type="transmembrane region" description="Helical" evidence="9">
    <location>
        <begin position="113"/>
        <end position="133"/>
    </location>
</feature>
<evidence type="ECO:0000256" key="2">
    <source>
        <dbReference type="ARBA" id="ARBA00010068"/>
    </source>
</evidence>
<comment type="caution">
    <text evidence="10">The sequence shown here is derived from an EMBL/GenBank/DDBJ whole genome shotgun (WGS) entry which is preliminary data.</text>
</comment>
<comment type="subcellular location">
    <subcellularLocation>
        <location evidence="1">Cell membrane</location>
        <topology evidence="1">Multi-pass membrane protein</topology>
    </subcellularLocation>
</comment>
<evidence type="ECO:0000256" key="1">
    <source>
        <dbReference type="ARBA" id="ARBA00004651"/>
    </source>
</evidence>
<keyword evidence="3" id="KW-0813">Transport</keyword>
<evidence type="ECO:0000256" key="7">
    <source>
        <dbReference type="ARBA" id="ARBA00023136"/>
    </source>
</evidence>
<feature type="region of interest" description="Disordered" evidence="8">
    <location>
        <begin position="237"/>
        <end position="256"/>
    </location>
</feature>